<dbReference type="EMBL" id="JAFIMU010000007">
    <property type="protein sequence ID" value="MBN8229472.1"/>
    <property type="molecule type" value="Genomic_DNA"/>
</dbReference>
<dbReference type="PROSITE" id="PS51194">
    <property type="entry name" value="HELICASE_CTER"/>
    <property type="match status" value="1"/>
</dbReference>
<dbReference type="PANTHER" id="PTHR47961">
    <property type="entry name" value="DNA POLYMERASE THETA, PUTATIVE (AFU_ORTHOLOGUE AFUA_1G05260)-RELATED"/>
    <property type="match status" value="1"/>
</dbReference>
<dbReference type="GO" id="GO:0004386">
    <property type="term" value="F:helicase activity"/>
    <property type="evidence" value="ECO:0007669"/>
    <property type="project" value="UniProtKB-KW"/>
</dbReference>
<organism evidence="7 8">
    <name type="scientific">Corallococcus macrosporus</name>
    <dbReference type="NCBI Taxonomy" id="35"/>
    <lineage>
        <taxon>Bacteria</taxon>
        <taxon>Pseudomonadati</taxon>
        <taxon>Myxococcota</taxon>
        <taxon>Myxococcia</taxon>
        <taxon>Myxococcales</taxon>
        <taxon>Cystobacterineae</taxon>
        <taxon>Myxococcaceae</taxon>
        <taxon>Corallococcus</taxon>
    </lineage>
</organism>
<evidence type="ECO:0000259" key="5">
    <source>
        <dbReference type="PROSITE" id="PS51192"/>
    </source>
</evidence>
<keyword evidence="4" id="KW-0067">ATP-binding</keyword>
<dbReference type="InterPro" id="IPR001650">
    <property type="entry name" value="Helicase_C-like"/>
</dbReference>
<evidence type="ECO:0000256" key="3">
    <source>
        <dbReference type="ARBA" id="ARBA00022806"/>
    </source>
</evidence>
<dbReference type="Proteomes" id="UP000664052">
    <property type="component" value="Unassembled WGS sequence"/>
</dbReference>
<dbReference type="PANTHER" id="PTHR47961:SF10">
    <property type="entry name" value="ATP-DEPENDENT DNA HELICASE HEL308"/>
    <property type="match status" value="1"/>
</dbReference>
<keyword evidence="8" id="KW-1185">Reference proteome</keyword>
<evidence type="ECO:0000313" key="7">
    <source>
        <dbReference type="EMBL" id="MBN8229472.1"/>
    </source>
</evidence>
<evidence type="ECO:0000256" key="1">
    <source>
        <dbReference type="ARBA" id="ARBA00022741"/>
    </source>
</evidence>
<gene>
    <name evidence="7" type="ORF">JYK02_18330</name>
</gene>
<evidence type="ECO:0000259" key="6">
    <source>
        <dbReference type="PROSITE" id="PS51194"/>
    </source>
</evidence>
<dbReference type="SMART" id="SM00490">
    <property type="entry name" value="HELICc"/>
    <property type="match status" value="1"/>
</dbReference>
<reference evidence="7 8" key="1">
    <citation type="submission" date="2021-02" db="EMBL/GenBank/DDBJ databases">
        <title>De Novo genome assembly of isolated myxobacteria.</title>
        <authorList>
            <person name="Stevens D.C."/>
        </authorList>
    </citation>
    <scope>NUCLEOTIDE SEQUENCE [LARGE SCALE GENOMIC DNA]</scope>
    <source>
        <strain evidence="7 8">ATCC 29039</strain>
    </source>
</reference>
<dbReference type="InterPro" id="IPR050474">
    <property type="entry name" value="Hel308_SKI2-like"/>
</dbReference>
<dbReference type="PROSITE" id="PS51192">
    <property type="entry name" value="HELICASE_ATP_BIND_1"/>
    <property type="match status" value="1"/>
</dbReference>
<feature type="domain" description="Helicase ATP-binding" evidence="5">
    <location>
        <begin position="250"/>
        <end position="423"/>
    </location>
</feature>
<evidence type="ECO:0000313" key="8">
    <source>
        <dbReference type="Proteomes" id="UP000664052"/>
    </source>
</evidence>
<dbReference type="RefSeq" id="WP_207052738.1">
    <property type="nucleotide sequence ID" value="NZ_JAFIMU010000007.1"/>
</dbReference>
<dbReference type="InterPro" id="IPR014001">
    <property type="entry name" value="Helicase_ATP-bd"/>
</dbReference>
<dbReference type="Pfam" id="PF00271">
    <property type="entry name" value="Helicase_C"/>
    <property type="match status" value="1"/>
</dbReference>
<evidence type="ECO:0000256" key="2">
    <source>
        <dbReference type="ARBA" id="ARBA00022801"/>
    </source>
</evidence>
<accession>A0ABS3DEZ2</accession>
<sequence>MRPDAKSLGLLRVTRAKAKMYEYAVPAGEHIELSSRPADLLVLTIGILGDLTAESNGSGGDENPTGESLRFAARYFDAFRQSHLAGSLDTYLLVLGAAAYYLCGLPGSAKVLVDEVDLDNLELEVDGLEVLLSWVLQGDLISPPVARRGRYEESIHVIGRALVGHMSGGGETSLLLDLVGRLRAYAYSAGTARELLFADVIAAVVRRKCENSSWRCLPLYSGLEEGVWADVLSNPKFIREFWPAQRLIGEQGVLKGGSAVIQMPTSAGKSRAIEIIIRAAFLGGRASLAVVVAPFRALCHEIRDNLAEAFRGELVSVNELTDVFRMDLDVDEITSGYGVVVVTPEKLAYVLRHAPELAHKVGLIFFDEGHQFDAGVRGVTYELLLTSLKRMLPGHVQVVMISAVISNAESIGDWLGGERLRVVSGRDLLPTERTVAFASWQDRLGRLEFVEPLAPEQQRFFVPRVIEELQLQLKPRERAVRYFPNKDSGTSIALYLGIKLSAQGSVAVFCGTKAVAMAMCDLVVDIFERNVPMIAPAVHSDSAEVRLLGDLFASNMGEDAAVTASARAGVFSHHGNIPHGVRLAVEYAMKMNLAKVVICTSTLAQGVNLPIRYLIVSSVWQGAEKVTARDFHNLIGRVGRSGMHTEGSVIFSNPEVYDLRKSYAGRRLWSEVKDLLRFESAAPCASSLLKMVLPLDGDQPGVQLDVDPYSIAESYVAGASVGAVWAFEMASAHAEIGFSIPSLERQFLERWASFAAVESFLMAHLEDGEPEDLDARLLDVVGETLAFYLAEDDERDRLVEVCALLARNVQEKIGISERRPVFSRMMYGVDEAVSINLWVVDNVERMEGSGGEFGLLSVVWPLMVARFRGHAFHKFEPNDFLFYVASLWIDGFSFGEISQVVDFVQARFVHGEVGRAVRVEHLVELCEGCVGFEGALALGAVAEALGLVRPDLQQLGMALRTLQARVKYGLPDGASVFVYELGLADRELAQEVAGCIGECYSREAVLWALSQEHAAVREVLLRYPSYFAGVFDGIVQSS</sequence>
<dbReference type="SUPFAM" id="SSF52540">
    <property type="entry name" value="P-loop containing nucleoside triphosphate hydrolases"/>
    <property type="match status" value="1"/>
</dbReference>
<dbReference type="Pfam" id="PF00270">
    <property type="entry name" value="DEAD"/>
    <property type="match status" value="1"/>
</dbReference>
<keyword evidence="2" id="KW-0378">Hydrolase</keyword>
<evidence type="ECO:0000256" key="4">
    <source>
        <dbReference type="ARBA" id="ARBA00022840"/>
    </source>
</evidence>
<dbReference type="Gene3D" id="3.40.50.300">
    <property type="entry name" value="P-loop containing nucleotide triphosphate hydrolases"/>
    <property type="match status" value="2"/>
</dbReference>
<dbReference type="InterPro" id="IPR011545">
    <property type="entry name" value="DEAD/DEAH_box_helicase_dom"/>
</dbReference>
<keyword evidence="1" id="KW-0547">Nucleotide-binding</keyword>
<keyword evidence="3 7" id="KW-0347">Helicase</keyword>
<protein>
    <submittedName>
        <fullName evidence="7">DEAD/DEAH box helicase</fullName>
    </submittedName>
</protein>
<name>A0ABS3DEZ2_9BACT</name>
<proteinExistence type="predicted"/>
<comment type="caution">
    <text evidence="7">The sequence shown here is derived from an EMBL/GenBank/DDBJ whole genome shotgun (WGS) entry which is preliminary data.</text>
</comment>
<dbReference type="SMART" id="SM00487">
    <property type="entry name" value="DEXDc"/>
    <property type="match status" value="1"/>
</dbReference>
<feature type="domain" description="Helicase C-terminal" evidence="6">
    <location>
        <begin position="518"/>
        <end position="680"/>
    </location>
</feature>
<dbReference type="InterPro" id="IPR027417">
    <property type="entry name" value="P-loop_NTPase"/>
</dbReference>